<evidence type="ECO:0000256" key="1">
    <source>
        <dbReference type="ARBA" id="ARBA00093458"/>
    </source>
</evidence>
<dbReference type="GO" id="GO:0046579">
    <property type="term" value="P:positive regulation of Ras protein signal transduction"/>
    <property type="evidence" value="ECO:0007669"/>
    <property type="project" value="TreeGrafter"/>
</dbReference>
<evidence type="ECO:0000313" key="3">
    <source>
        <dbReference type="EMBL" id="EEQ34519.1"/>
    </source>
</evidence>
<dbReference type="VEuPathDB" id="FungiDB:MCYG_07338"/>
<evidence type="ECO:0000313" key="4">
    <source>
        <dbReference type="Proteomes" id="UP000002035"/>
    </source>
</evidence>
<proteinExistence type="inferred from homology"/>
<keyword evidence="4" id="KW-1185">Reference proteome</keyword>
<dbReference type="InterPro" id="IPR018865">
    <property type="entry name" value="STK19-like"/>
</dbReference>
<evidence type="ECO:0000256" key="2">
    <source>
        <dbReference type="SAM" id="MobiDB-lite"/>
    </source>
</evidence>
<dbReference type="PANTHER" id="PTHR15243">
    <property type="entry name" value="SERINE/THREONINE-PROTEIN KINASE 19"/>
    <property type="match status" value="1"/>
</dbReference>
<organism evidence="3 4">
    <name type="scientific">Arthroderma otae (strain ATCC MYA-4605 / CBS 113480)</name>
    <name type="common">Microsporum canis</name>
    <dbReference type="NCBI Taxonomy" id="554155"/>
    <lineage>
        <taxon>Eukaryota</taxon>
        <taxon>Fungi</taxon>
        <taxon>Dikarya</taxon>
        <taxon>Ascomycota</taxon>
        <taxon>Pezizomycotina</taxon>
        <taxon>Eurotiomycetes</taxon>
        <taxon>Eurotiomycetidae</taxon>
        <taxon>Onygenales</taxon>
        <taxon>Arthrodermataceae</taxon>
        <taxon>Microsporum</taxon>
    </lineage>
</organism>
<dbReference type="OrthoDB" id="3980126at2759"/>
<evidence type="ECO:0008006" key="5">
    <source>
        <dbReference type="Google" id="ProtNLM"/>
    </source>
</evidence>
<feature type="region of interest" description="Disordered" evidence="2">
    <location>
        <begin position="1"/>
        <end position="67"/>
    </location>
</feature>
<dbReference type="eggNOG" id="ENOG502S7IU">
    <property type="taxonomic scope" value="Eukaryota"/>
</dbReference>
<sequence>MSLNLTAAHSSRIKKPSSASRQKTAFGSFRRTKAPPPTVPRRGTQVESSVHQADESSGKKYTNSTGDGDVLFHEPLSDLGPSRVVAESAAVDNVTKAIQHIRNTMFSDIPERRSGMNSARIAQIMAFRKSLPPIVSVAHVHVLLDEPTKVEREIVQLIDSAVVRRLLVTGRGDGTYGLGDCLVSLDDWEELVRNSPSLDDALKDRFIEALRKDTKSPAVPAGFFSPEETAALVRSGFLVTASSHSKSGYINVGRSIASGSTDRSVSSREEKGSTMILSLPNMGPYLRLLGSARTQILETLRKSRYSEAPLYLIRDRWDGSVEMNSRASMAKHVRGEFSGVLPGRTNKWKQLYGLNFYWALEEALGAGLIEVFNTGSVGPGVRSV</sequence>
<dbReference type="OMA" id="MNFRWAL"/>
<dbReference type="RefSeq" id="XP_002843555.1">
    <property type="nucleotide sequence ID" value="XM_002843509.1"/>
</dbReference>
<name>C5FYC1_ARTOC</name>
<dbReference type="HOGENOM" id="CLU_036328_0_0_1"/>
<comment type="similarity">
    <text evidence="1">Belongs to the STK19 family.</text>
</comment>
<gene>
    <name evidence="3" type="ORF">MCYG_07338</name>
</gene>
<dbReference type="GeneID" id="9227986"/>
<dbReference type="Pfam" id="PF10494">
    <property type="entry name" value="Stk19"/>
    <property type="match status" value="1"/>
</dbReference>
<dbReference type="Proteomes" id="UP000002035">
    <property type="component" value="Unassembled WGS sequence"/>
</dbReference>
<protein>
    <recommendedName>
        <fullName evidence="5">Serine-threonine protein kinase 19</fullName>
    </recommendedName>
</protein>
<dbReference type="EMBL" id="DS995707">
    <property type="protein sequence ID" value="EEQ34519.1"/>
    <property type="molecule type" value="Genomic_DNA"/>
</dbReference>
<dbReference type="AlphaFoldDB" id="C5FYC1"/>
<reference evidence="4" key="1">
    <citation type="journal article" date="2012" name="MBio">
        <title>Comparative genome analysis of Trichophyton rubrum and related dermatophytes reveals candidate genes involved in infection.</title>
        <authorList>
            <person name="Martinez D.A."/>
            <person name="Oliver B.G."/>
            <person name="Graeser Y."/>
            <person name="Goldberg J.M."/>
            <person name="Li W."/>
            <person name="Martinez-Rossi N.M."/>
            <person name="Monod M."/>
            <person name="Shelest E."/>
            <person name="Barton R.C."/>
            <person name="Birch E."/>
            <person name="Brakhage A.A."/>
            <person name="Chen Z."/>
            <person name="Gurr S.J."/>
            <person name="Heiman D."/>
            <person name="Heitman J."/>
            <person name="Kosti I."/>
            <person name="Rossi A."/>
            <person name="Saif S."/>
            <person name="Samalova M."/>
            <person name="Saunders C.W."/>
            <person name="Shea T."/>
            <person name="Summerbell R.C."/>
            <person name="Xu J."/>
            <person name="Young S."/>
            <person name="Zeng Q."/>
            <person name="Birren B.W."/>
            <person name="Cuomo C.A."/>
            <person name="White T.C."/>
        </authorList>
    </citation>
    <scope>NUCLEOTIDE SEQUENCE [LARGE SCALE GENOMIC DNA]</scope>
    <source>
        <strain evidence="4">ATCC MYA-4605 / CBS 113480</strain>
    </source>
</reference>
<accession>C5FYC1</accession>
<dbReference type="PANTHER" id="PTHR15243:SF0">
    <property type="entry name" value="SERINE_THREONINE-PROTEIN KINASE 19"/>
    <property type="match status" value="1"/>
</dbReference>